<evidence type="ECO:0000313" key="1">
    <source>
        <dbReference type="EMBL" id="KAH9316035.1"/>
    </source>
</evidence>
<proteinExistence type="predicted"/>
<dbReference type="Proteomes" id="UP000824469">
    <property type="component" value="Unassembled WGS sequence"/>
</dbReference>
<organism evidence="1 2">
    <name type="scientific">Taxus chinensis</name>
    <name type="common">Chinese yew</name>
    <name type="synonym">Taxus wallichiana var. chinensis</name>
    <dbReference type="NCBI Taxonomy" id="29808"/>
    <lineage>
        <taxon>Eukaryota</taxon>
        <taxon>Viridiplantae</taxon>
        <taxon>Streptophyta</taxon>
        <taxon>Embryophyta</taxon>
        <taxon>Tracheophyta</taxon>
        <taxon>Spermatophyta</taxon>
        <taxon>Pinopsida</taxon>
        <taxon>Pinidae</taxon>
        <taxon>Conifers II</taxon>
        <taxon>Cupressales</taxon>
        <taxon>Taxaceae</taxon>
        <taxon>Taxus</taxon>
    </lineage>
</organism>
<feature type="non-terminal residue" evidence="1">
    <location>
        <position position="52"/>
    </location>
</feature>
<reference evidence="1 2" key="1">
    <citation type="journal article" date="2021" name="Nat. Plants">
        <title>The Taxus genome provides insights into paclitaxel biosynthesis.</title>
        <authorList>
            <person name="Xiong X."/>
            <person name="Gou J."/>
            <person name="Liao Q."/>
            <person name="Li Y."/>
            <person name="Zhou Q."/>
            <person name="Bi G."/>
            <person name="Li C."/>
            <person name="Du R."/>
            <person name="Wang X."/>
            <person name="Sun T."/>
            <person name="Guo L."/>
            <person name="Liang H."/>
            <person name="Lu P."/>
            <person name="Wu Y."/>
            <person name="Zhang Z."/>
            <person name="Ro D.K."/>
            <person name="Shang Y."/>
            <person name="Huang S."/>
            <person name="Yan J."/>
        </authorList>
    </citation>
    <scope>NUCLEOTIDE SEQUENCE [LARGE SCALE GENOMIC DNA]</scope>
    <source>
        <strain evidence="1">Ta-2019</strain>
    </source>
</reference>
<sequence>AIGDHVLKAHPHLESKVPDKFPSVMHYIKNLVDLVLEDEAIRIPAPKNPEQE</sequence>
<keyword evidence="2" id="KW-1185">Reference proteome</keyword>
<protein>
    <submittedName>
        <fullName evidence="1">Uncharacterized protein</fullName>
    </submittedName>
</protein>
<comment type="caution">
    <text evidence="1">The sequence shown here is derived from an EMBL/GenBank/DDBJ whole genome shotgun (WGS) entry which is preliminary data.</text>
</comment>
<dbReference type="AlphaFoldDB" id="A0AA38G622"/>
<gene>
    <name evidence="1" type="ORF">KI387_024662</name>
</gene>
<dbReference type="EMBL" id="JAHRHJ020000005">
    <property type="protein sequence ID" value="KAH9316035.1"/>
    <property type="molecule type" value="Genomic_DNA"/>
</dbReference>
<feature type="non-terminal residue" evidence="1">
    <location>
        <position position="1"/>
    </location>
</feature>
<evidence type="ECO:0000313" key="2">
    <source>
        <dbReference type="Proteomes" id="UP000824469"/>
    </source>
</evidence>
<name>A0AA38G622_TAXCH</name>
<accession>A0AA38G622</accession>